<protein>
    <submittedName>
        <fullName evidence="3">Ca2+-binding RTX toxin-like protein</fullName>
    </submittedName>
</protein>
<dbReference type="InterPro" id="IPR025282">
    <property type="entry name" value="DUF4214"/>
</dbReference>
<dbReference type="Gene3D" id="1.10.3130.20">
    <property type="entry name" value="Phycobilisome linker domain"/>
    <property type="match status" value="1"/>
</dbReference>
<dbReference type="InterPro" id="IPR001343">
    <property type="entry name" value="Hemolysn_Ca-bd"/>
</dbReference>
<dbReference type="AlphaFoldDB" id="A0A839T9L0"/>
<keyword evidence="4" id="KW-1185">Reference proteome</keyword>
<name>A0A839T9L0_AZOMA</name>
<sequence>MAFRYDGPNTVAQNLHPTMSVSPITIRGSIHGSLLPAGTSEFYVAHWDGQTLQSPAGVTPDLLLVTDASNIPDAALLGSRVLAFENAYTPQAQIDWSISYPDQVVNYHAGGIVVGSLGNDTITLWGNGDSMVEGGEGNDIIHTGTGNDIIASGKGNDIIDAGAGIDTVRLSGAITDYSHQVSDGHLQFTNTATSAVTTLSNVEIVGFGSQSIVIVDNQNDGNAMRLYEALLDRAPDAAGALYWLDQLDQGANPLDIANGFLNSQEFQAANTDASNTQFVGSLYEKALHRTVDADGAAYWEGQLTNGISRADVALAFVSSDEAVEKSQNVIVLNPGTTEPSTDITVVGQVPEDHSGHTMG</sequence>
<dbReference type="SUPFAM" id="SSF51120">
    <property type="entry name" value="beta-Roll"/>
    <property type="match status" value="1"/>
</dbReference>
<organism evidence="3 4">
    <name type="scientific">Azomonas macrocytogenes</name>
    <name type="common">Azotobacter macrocytogenes</name>
    <dbReference type="NCBI Taxonomy" id="69962"/>
    <lineage>
        <taxon>Bacteria</taxon>
        <taxon>Pseudomonadati</taxon>
        <taxon>Pseudomonadota</taxon>
        <taxon>Gammaproteobacteria</taxon>
        <taxon>Pseudomonadales</taxon>
        <taxon>Pseudomonadaceae</taxon>
        <taxon>Azomonas</taxon>
    </lineage>
</organism>
<dbReference type="PRINTS" id="PR00313">
    <property type="entry name" value="CABNDNGRPT"/>
</dbReference>
<dbReference type="EMBL" id="JACHXI010000014">
    <property type="protein sequence ID" value="MBB3104323.1"/>
    <property type="molecule type" value="Genomic_DNA"/>
</dbReference>
<dbReference type="Pfam" id="PF13946">
    <property type="entry name" value="DUF4214"/>
    <property type="match status" value="1"/>
</dbReference>
<dbReference type="InterPro" id="IPR011049">
    <property type="entry name" value="Serralysin-like_metalloprot_C"/>
</dbReference>
<dbReference type="RefSeq" id="WP_183167201.1">
    <property type="nucleotide sequence ID" value="NZ_JACHXI010000014.1"/>
</dbReference>
<feature type="domain" description="DUF4214" evidence="2">
    <location>
        <begin position="257"/>
        <end position="325"/>
    </location>
</feature>
<accession>A0A839T9L0</accession>
<dbReference type="Proteomes" id="UP000549250">
    <property type="component" value="Unassembled WGS sequence"/>
</dbReference>
<dbReference type="Pfam" id="PF00353">
    <property type="entry name" value="HemolysinCabind"/>
    <property type="match status" value="1"/>
</dbReference>
<gene>
    <name evidence="3" type="ORF">FHR87_002738</name>
</gene>
<evidence type="ECO:0000313" key="4">
    <source>
        <dbReference type="Proteomes" id="UP000549250"/>
    </source>
</evidence>
<dbReference type="Gene3D" id="2.160.20.160">
    <property type="match status" value="1"/>
</dbReference>
<evidence type="ECO:0000259" key="2">
    <source>
        <dbReference type="Pfam" id="PF13946"/>
    </source>
</evidence>
<dbReference type="GO" id="GO:0005509">
    <property type="term" value="F:calcium ion binding"/>
    <property type="evidence" value="ECO:0007669"/>
    <property type="project" value="InterPro"/>
</dbReference>
<proteinExistence type="predicted"/>
<keyword evidence="1" id="KW-0106">Calcium</keyword>
<reference evidence="3 4" key="1">
    <citation type="submission" date="2020-08" db="EMBL/GenBank/DDBJ databases">
        <title>Genomic Encyclopedia of Type Strains, Phase III (KMG-III): the genomes of soil and plant-associated and newly described type strains.</title>
        <authorList>
            <person name="Whitman W."/>
        </authorList>
    </citation>
    <scope>NUCLEOTIDE SEQUENCE [LARGE SCALE GENOMIC DNA]</scope>
    <source>
        <strain evidence="3 4">CECT 4462</strain>
    </source>
</reference>
<evidence type="ECO:0000256" key="1">
    <source>
        <dbReference type="ARBA" id="ARBA00022837"/>
    </source>
</evidence>
<comment type="caution">
    <text evidence="3">The sequence shown here is derived from an EMBL/GenBank/DDBJ whole genome shotgun (WGS) entry which is preliminary data.</text>
</comment>
<evidence type="ECO:0000313" key="3">
    <source>
        <dbReference type="EMBL" id="MBB3104323.1"/>
    </source>
</evidence>
<dbReference type="InterPro" id="IPR038255">
    <property type="entry name" value="PBS_linker_sf"/>
</dbReference>